<dbReference type="AlphaFoldDB" id="A0AAD7FQJ9"/>
<proteinExistence type="predicted"/>
<dbReference type="Proteomes" id="UP001221142">
    <property type="component" value="Unassembled WGS sequence"/>
</dbReference>
<dbReference type="EMBL" id="JARKIF010000006">
    <property type="protein sequence ID" value="KAJ7637125.1"/>
    <property type="molecule type" value="Genomic_DNA"/>
</dbReference>
<reference evidence="2" key="1">
    <citation type="submission" date="2023-03" db="EMBL/GenBank/DDBJ databases">
        <title>Massive genome expansion in bonnet fungi (Mycena s.s.) driven by repeated elements and novel gene families across ecological guilds.</title>
        <authorList>
            <consortium name="Lawrence Berkeley National Laboratory"/>
            <person name="Harder C.B."/>
            <person name="Miyauchi S."/>
            <person name="Viragh M."/>
            <person name="Kuo A."/>
            <person name="Thoen E."/>
            <person name="Andreopoulos B."/>
            <person name="Lu D."/>
            <person name="Skrede I."/>
            <person name="Drula E."/>
            <person name="Henrissat B."/>
            <person name="Morin E."/>
            <person name="Kohler A."/>
            <person name="Barry K."/>
            <person name="LaButti K."/>
            <person name="Morin E."/>
            <person name="Salamov A."/>
            <person name="Lipzen A."/>
            <person name="Mereny Z."/>
            <person name="Hegedus B."/>
            <person name="Baldrian P."/>
            <person name="Stursova M."/>
            <person name="Weitz H."/>
            <person name="Taylor A."/>
            <person name="Grigoriev I.V."/>
            <person name="Nagy L.G."/>
            <person name="Martin F."/>
            <person name="Kauserud H."/>
        </authorList>
    </citation>
    <scope>NUCLEOTIDE SEQUENCE</scope>
    <source>
        <strain evidence="2">9284</strain>
    </source>
</reference>
<evidence type="ECO:0000256" key="1">
    <source>
        <dbReference type="SAM" id="MobiDB-lite"/>
    </source>
</evidence>
<evidence type="ECO:0000313" key="3">
    <source>
        <dbReference type="Proteomes" id="UP001221142"/>
    </source>
</evidence>
<protein>
    <submittedName>
        <fullName evidence="2">Uncharacterized protein</fullName>
    </submittedName>
</protein>
<keyword evidence="3" id="KW-1185">Reference proteome</keyword>
<name>A0AAD7FQJ9_9AGAR</name>
<gene>
    <name evidence="2" type="ORF">FB45DRAFT_456674</name>
</gene>
<evidence type="ECO:0000313" key="2">
    <source>
        <dbReference type="EMBL" id="KAJ7637125.1"/>
    </source>
</evidence>
<comment type="caution">
    <text evidence="2">The sequence shown here is derived from an EMBL/GenBank/DDBJ whole genome shotgun (WGS) entry which is preliminary data.</text>
</comment>
<sequence length="322" mass="36248">MAQLDLIQDLCQSINHALQVGMDSSRAHATGEEEIQIPNRHHIFHLPAGVDAGKLLEAIEDMEETAIGWYHIRLEMSDGVLKILQYMSSPAHEMACDIIGMMVFEDRAATLDNGLDEVLEHTHRTSFFKPTKGVKQPDGGIKPSTRGPRGLPTVVLEVAKSQAAPSLYEAVDKWFEMSNNDPFPVKIVIAIKLFTKRMRVEFFERRSPPNPAVAPQRGVRIDNLCFDWSIDLLDDGGLDQIQPIHVPLHLAYDALPTYMPGPDLIVSALMVMMVKCWVERDSKRDEASACSRVASILCEPEHLRVPVCHRLWWETGYSLCWV</sequence>
<organism evidence="2 3">
    <name type="scientific">Roridomyces roridus</name>
    <dbReference type="NCBI Taxonomy" id="1738132"/>
    <lineage>
        <taxon>Eukaryota</taxon>
        <taxon>Fungi</taxon>
        <taxon>Dikarya</taxon>
        <taxon>Basidiomycota</taxon>
        <taxon>Agaricomycotina</taxon>
        <taxon>Agaricomycetes</taxon>
        <taxon>Agaricomycetidae</taxon>
        <taxon>Agaricales</taxon>
        <taxon>Marasmiineae</taxon>
        <taxon>Mycenaceae</taxon>
        <taxon>Roridomyces</taxon>
    </lineage>
</organism>
<accession>A0AAD7FQJ9</accession>
<feature type="region of interest" description="Disordered" evidence="1">
    <location>
        <begin position="129"/>
        <end position="149"/>
    </location>
</feature>